<dbReference type="Pfam" id="PF01370">
    <property type="entry name" value="Epimerase"/>
    <property type="match status" value="1"/>
</dbReference>
<evidence type="ECO:0000259" key="1">
    <source>
        <dbReference type="Pfam" id="PF01370"/>
    </source>
</evidence>
<gene>
    <name evidence="2" type="ORF">H4W29_002612</name>
</gene>
<protein>
    <submittedName>
        <fullName evidence="2">Nucleoside-diphosphate-sugar epimerase</fullName>
    </submittedName>
</protein>
<feature type="domain" description="NAD-dependent epimerase/dehydratase" evidence="1">
    <location>
        <begin position="3"/>
        <end position="229"/>
    </location>
</feature>
<keyword evidence="3" id="KW-1185">Reference proteome</keyword>
<comment type="caution">
    <text evidence="2">The sequence shown here is derived from an EMBL/GenBank/DDBJ whole genome shotgun (WGS) entry which is preliminary data.</text>
</comment>
<dbReference type="EMBL" id="JADBEC010000001">
    <property type="protein sequence ID" value="MBE1505431.1"/>
    <property type="molecule type" value="Genomic_DNA"/>
</dbReference>
<dbReference type="PANTHER" id="PTHR43245">
    <property type="entry name" value="BIFUNCTIONAL POLYMYXIN RESISTANCE PROTEIN ARNA"/>
    <property type="match status" value="1"/>
</dbReference>
<dbReference type="InterPro" id="IPR036291">
    <property type="entry name" value="NAD(P)-bd_dom_sf"/>
</dbReference>
<evidence type="ECO:0000313" key="3">
    <source>
        <dbReference type="Proteomes" id="UP000620262"/>
    </source>
</evidence>
<dbReference type="Gene3D" id="3.40.50.720">
    <property type="entry name" value="NAD(P)-binding Rossmann-like Domain"/>
    <property type="match status" value="1"/>
</dbReference>
<name>A0ABR9IQF8_RHIVS</name>
<dbReference type="SUPFAM" id="SSF51735">
    <property type="entry name" value="NAD(P)-binding Rossmann-fold domains"/>
    <property type="match status" value="1"/>
</dbReference>
<dbReference type="InterPro" id="IPR001509">
    <property type="entry name" value="Epimerase_deHydtase"/>
</dbReference>
<dbReference type="InterPro" id="IPR050177">
    <property type="entry name" value="Lipid_A_modif_metabolic_enz"/>
</dbReference>
<proteinExistence type="predicted"/>
<dbReference type="CDD" id="cd08946">
    <property type="entry name" value="SDR_e"/>
    <property type="match status" value="1"/>
</dbReference>
<organism evidence="2 3">
    <name type="scientific">Rhizobium viscosum</name>
    <name type="common">Arthrobacter viscosus</name>
    <dbReference type="NCBI Taxonomy" id="1673"/>
    <lineage>
        <taxon>Bacteria</taxon>
        <taxon>Pseudomonadati</taxon>
        <taxon>Pseudomonadota</taxon>
        <taxon>Alphaproteobacteria</taxon>
        <taxon>Hyphomicrobiales</taxon>
        <taxon>Rhizobiaceae</taxon>
        <taxon>Rhizobium/Agrobacterium group</taxon>
        <taxon>Rhizobium</taxon>
    </lineage>
</organism>
<accession>A0ABR9IQF8</accession>
<dbReference type="PANTHER" id="PTHR43245:SF58">
    <property type="entry name" value="BLL5923 PROTEIN"/>
    <property type="match status" value="1"/>
</dbReference>
<sequence>MKVLVSGGTGLVGRYIVEELLSAGYQVIVGGRRAPLPRSFSRPVDFVPLSLDPDEDDIGAFDDAYFFVHAAFSHIEGKYRGGEGDDPKAFHRLNLDGTVKLFEEAKRAGTRRCIFMSSRAAYGKHPAGTELFETMPATPETLYGQVKLDAERALAHLSGPGFAGASLRATGIYGDRSPNKWDRLIEDYLSGQPVSSRAGTEVHGRDLGRAVRLMLETESARISGEVFNISDIAVDTRDILSPIRHHVDCPFPLPEAADKAELCDMNTGKIRALGWKPGGMPLFEQTMRQLAEKQTVSRPSSTQV</sequence>
<evidence type="ECO:0000313" key="2">
    <source>
        <dbReference type="EMBL" id="MBE1505431.1"/>
    </source>
</evidence>
<reference evidence="2 3" key="1">
    <citation type="submission" date="2020-10" db="EMBL/GenBank/DDBJ databases">
        <title>Sequencing the genomes of 1000 actinobacteria strains.</title>
        <authorList>
            <person name="Klenk H.-P."/>
        </authorList>
    </citation>
    <scope>NUCLEOTIDE SEQUENCE [LARGE SCALE GENOMIC DNA]</scope>
    <source>
        <strain evidence="2 3">DSM 7307</strain>
    </source>
</reference>
<dbReference type="RefSeq" id="WP_192729287.1">
    <property type="nucleotide sequence ID" value="NZ_BAAAVL010000006.1"/>
</dbReference>
<dbReference type="Proteomes" id="UP000620262">
    <property type="component" value="Unassembled WGS sequence"/>
</dbReference>